<feature type="non-terminal residue" evidence="2">
    <location>
        <position position="152"/>
    </location>
</feature>
<keyword evidence="3" id="KW-1185">Reference proteome</keyword>
<gene>
    <name evidence="2" type="ORF">HK099_001720</name>
</gene>
<evidence type="ECO:0000259" key="1">
    <source>
        <dbReference type="Pfam" id="PF00134"/>
    </source>
</evidence>
<dbReference type="GO" id="GO:0016538">
    <property type="term" value="F:cyclin-dependent protein serine/threonine kinase regulator activity"/>
    <property type="evidence" value="ECO:0007669"/>
    <property type="project" value="TreeGrafter"/>
</dbReference>
<dbReference type="Pfam" id="PF00134">
    <property type="entry name" value="Cyclin_N"/>
    <property type="match status" value="1"/>
</dbReference>
<dbReference type="GO" id="GO:0019901">
    <property type="term" value="F:protein kinase binding"/>
    <property type="evidence" value="ECO:0007669"/>
    <property type="project" value="InterPro"/>
</dbReference>
<dbReference type="CDD" id="cd20557">
    <property type="entry name" value="CYCLIN_ScPCL1-like"/>
    <property type="match status" value="1"/>
</dbReference>
<accession>A0AAD5XVV5</accession>
<feature type="domain" description="Cyclin N-terminal" evidence="1">
    <location>
        <begin position="30"/>
        <end position="121"/>
    </location>
</feature>
<dbReference type="GO" id="GO:0005634">
    <property type="term" value="C:nucleus"/>
    <property type="evidence" value="ECO:0007669"/>
    <property type="project" value="TreeGrafter"/>
</dbReference>
<evidence type="ECO:0000313" key="2">
    <source>
        <dbReference type="EMBL" id="KAJ3202864.1"/>
    </source>
</evidence>
<dbReference type="PANTHER" id="PTHR15615:SF27">
    <property type="entry name" value="PHO85 CYCLIN CLG1"/>
    <property type="match status" value="1"/>
</dbReference>
<dbReference type="Gene3D" id="1.10.472.10">
    <property type="entry name" value="Cyclin-like"/>
    <property type="match status" value="1"/>
</dbReference>
<proteinExistence type="predicted"/>
<feature type="non-terminal residue" evidence="2">
    <location>
        <position position="1"/>
    </location>
</feature>
<organism evidence="2 3">
    <name type="scientific">Clydaea vesicula</name>
    <dbReference type="NCBI Taxonomy" id="447962"/>
    <lineage>
        <taxon>Eukaryota</taxon>
        <taxon>Fungi</taxon>
        <taxon>Fungi incertae sedis</taxon>
        <taxon>Chytridiomycota</taxon>
        <taxon>Chytridiomycota incertae sedis</taxon>
        <taxon>Chytridiomycetes</taxon>
        <taxon>Lobulomycetales</taxon>
        <taxon>Lobulomycetaceae</taxon>
        <taxon>Clydaea</taxon>
    </lineage>
</organism>
<name>A0AAD5XVV5_9FUNG</name>
<comment type="caution">
    <text evidence="2">The sequence shown here is derived from an EMBL/GenBank/DDBJ whole genome shotgun (WGS) entry which is preliminary data.</text>
</comment>
<dbReference type="EMBL" id="JADGJW010001512">
    <property type="protein sequence ID" value="KAJ3202864.1"/>
    <property type="molecule type" value="Genomic_DNA"/>
</dbReference>
<dbReference type="AlphaFoldDB" id="A0AAD5XVV5"/>
<evidence type="ECO:0000313" key="3">
    <source>
        <dbReference type="Proteomes" id="UP001211065"/>
    </source>
</evidence>
<dbReference type="SUPFAM" id="SSF47954">
    <property type="entry name" value="Cyclin-like"/>
    <property type="match status" value="1"/>
</dbReference>
<dbReference type="GO" id="GO:0000307">
    <property type="term" value="C:cyclin-dependent protein kinase holoenzyme complex"/>
    <property type="evidence" value="ECO:0007669"/>
    <property type="project" value="TreeGrafter"/>
</dbReference>
<dbReference type="InterPro" id="IPR013922">
    <property type="entry name" value="Cyclin_PHO80-like"/>
</dbReference>
<dbReference type="InterPro" id="IPR036915">
    <property type="entry name" value="Cyclin-like_sf"/>
</dbReference>
<reference evidence="2" key="1">
    <citation type="submission" date="2020-05" db="EMBL/GenBank/DDBJ databases">
        <title>Phylogenomic resolution of chytrid fungi.</title>
        <authorList>
            <person name="Stajich J.E."/>
            <person name="Amses K."/>
            <person name="Simmons R."/>
            <person name="Seto K."/>
            <person name="Myers J."/>
            <person name="Bonds A."/>
            <person name="Quandt C.A."/>
            <person name="Barry K."/>
            <person name="Liu P."/>
            <person name="Grigoriev I."/>
            <person name="Longcore J.E."/>
            <person name="James T.Y."/>
        </authorList>
    </citation>
    <scope>NUCLEOTIDE SEQUENCE</scope>
    <source>
        <strain evidence="2">JEL0476</strain>
    </source>
</reference>
<sequence length="152" mass="17478">VLTRILKSFDEVEEKKLAELKLEMAKSELFIKNLVNQTKISNETILLGLNYIQKIKLKQGKVKDREIDFGRVFLTSVILADTMLNDNPYSVKAWSMASGVCSEDLVKMKVEFCSLLDYELNLGWRDFQSWLSSLEEFLEFLGETSGLNSINR</sequence>
<dbReference type="PANTHER" id="PTHR15615">
    <property type="match status" value="1"/>
</dbReference>
<dbReference type="InterPro" id="IPR006671">
    <property type="entry name" value="Cyclin_N"/>
</dbReference>
<protein>
    <recommendedName>
        <fullName evidence="1">Cyclin N-terminal domain-containing protein</fullName>
    </recommendedName>
</protein>
<dbReference type="Proteomes" id="UP001211065">
    <property type="component" value="Unassembled WGS sequence"/>
</dbReference>